<name>A0ACC0XJM4_9ROSI</name>
<comment type="caution">
    <text evidence="1">The sequence shown here is derived from an EMBL/GenBank/DDBJ whole genome shotgun (WGS) entry which is preliminary data.</text>
</comment>
<organism evidence="1 2">
    <name type="scientific">Pistacia integerrima</name>
    <dbReference type="NCBI Taxonomy" id="434235"/>
    <lineage>
        <taxon>Eukaryota</taxon>
        <taxon>Viridiplantae</taxon>
        <taxon>Streptophyta</taxon>
        <taxon>Embryophyta</taxon>
        <taxon>Tracheophyta</taxon>
        <taxon>Spermatophyta</taxon>
        <taxon>Magnoliopsida</taxon>
        <taxon>eudicotyledons</taxon>
        <taxon>Gunneridae</taxon>
        <taxon>Pentapetalae</taxon>
        <taxon>rosids</taxon>
        <taxon>malvids</taxon>
        <taxon>Sapindales</taxon>
        <taxon>Anacardiaceae</taxon>
        <taxon>Pistacia</taxon>
    </lineage>
</organism>
<gene>
    <name evidence="1" type="ORF">Pint_09510</name>
</gene>
<reference evidence="2" key="1">
    <citation type="journal article" date="2023" name="G3 (Bethesda)">
        <title>Genome assembly and association tests identify interacting loci associated with vigor, precocity, and sex in interspecific pistachio rootstocks.</title>
        <authorList>
            <person name="Palmer W."/>
            <person name="Jacygrad E."/>
            <person name="Sagayaradj S."/>
            <person name="Cavanaugh K."/>
            <person name="Han R."/>
            <person name="Bertier L."/>
            <person name="Beede B."/>
            <person name="Kafkas S."/>
            <person name="Golino D."/>
            <person name="Preece J."/>
            <person name="Michelmore R."/>
        </authorList>
    </citation>
    <scope>NUCLEOTIDE SEQUENCE [LARGE SCALE GENOMIC DNA]</scope>
</reference>
<keyword evidence="2" id="KW-1185">Reference proteome</keyword>
<sequence>MCRPADRRKQVEEVSRKDKQCYKCQGIEHFAASYPNRQVVTLIKEEEAKPIYDEEVSEESSEGAIVYGDQGECLVVRRTLNVECGRR</sequence>
<proteinExistence type="predicted"/>
<protein>
    <submittedName>
        <fullName evidence="1">Uncharacterized protein</fullName>
    </submittedName>
</protein>
<evidence type="ECO:0000313" key="2">
    <source>
        <dbReference type="Proteomes" id="UP001163603"/>
    </source>
</evidence>
<dbReference type="Proteomes" id="UP001163603">
    <property type="component" value="Chromosome 12"/>
</dbReference>
<dbReference type="EMBL" id="CM047747">
    <property type="protein sequence ID" value="KAJ0018504.1"/>
    <property type="molecule type" value="Genomic_DNA"/>
</dbReference>
<evidence type="ECO:0000313" key="1">
    <source>
        <dbReference type="EMBL" id="KAJ0018504.1"/>
    </source>
</evidence>
<accession>A0ACC0XJM4</accession>